<comment type="caution">
    <text evidence="2">The sequence shown here is derived from an EMBL/GenBank/DDBJ whole genome shotgun (WGS) entry which is preliminary data.</text>
</comment>
<dbReference type="PANTHER" id="PTHR35317">
    <property type="entry name" value="OS04G0629600 PROTEIN"/>
    <property type="match status" value="1"/>
</dbReference>
<protein>
    <submittedName>
        <fullName evidence="2">Uncharacterized protein</fullName>
    </submittedName>
</protein>
<sequence>MLCTCIVKSILRLFGYFTVPFHFIVIPLDHKRVTITLLSKKFIIHQYLQNEHYSLWEVIKFGNSYKAPLEETGKGPASESSTKKKGRTIVITTKDIQKRRNDVKARITLLLAILDEHQLRFNKYETAKELWEAILKTFGGNEATKKTKKNQLKQQYGNFKAKGLETLKQTFNRLHAIVSHLEFMDVKIEQDDLNQKFLASLAPEWLIRKGKVHTASVPTVSTQVSTTSTDVVAASISHDTSYMANKEENHALVADDEAPTEFALMAKTSSSSKNKVKKEKEGLDNKLTGFESASKDLDTLLGSQRTDKNKGGSWIQSNSPPLSAQVYSPPKKDMFWTGLPEFVDDAVTDYSRPTPSIDSSKSNTTDCLGVIKTNKTKTARKSPVKYAEMYRNTLKSPKVKVQTSGSDISYLLAVANNLHWQWELILPVGTLTWQWECLVHFIPNNPPLNLMLLLHSSFPE</sequence>
<dbReference type="Pfam" id="PF14223">
    <property type="entry name" value="Retrotran_gag_2"/>
    <property type="match status" value="1"/>
</dbReference>
<feature type="compositionally biased region" description="Polar residues" evidence="1">
    <location>
        <begin position="314"/>
        <end position="326"/>
    </location>
</feature>
<evidence type="ECO:0000256" key="1">
    <source>
        <dbReference type="SAM" id="MobiDB-lite"/>
    </source>
</evidence>
<feature type="region of interest" description="Disordered" evidence="1">
    <location>
        <begin position="302"/>
        <end position="327"/>
    </location>
</feature>
<organism evidence="2">
    <name type="scientific">Tanacetum cinerariifolium</name>
    <name type="common">Dalmatian daisy</name>
    <name type="synonym">Chrysanthemum cinerariifolium</name>
    <dbReference type="NCBI Taxonomy" id="118510"/>
    <lineage>
        <taxon>Eukaryota</taxon>
        <taxon>Viridiplantae</taxon>
        <taxon>Streptophyta</taxon>
        <taxon>Embryophyta</taxon>
        <taxon>Tracheophyta</taxon>
        <taxon>Spermatophyta</taxon>
        <taxon>Magnoliopsida</taxon>
        <taxon>eudicotyledons</taxon>
        <taxon>Gunneridae</taxon>
        <taxon>Pentapetalae</taxon>
        <taxon>asterids</taxon>
        <taxon>campanulids</taxon>
        <taxon>Asterales</taxon>
        <taxon>Asteraceae</taxon>
        <taxon>Asteroideae</taxon>
        <taxon>Anthemideae</taxon>
        <taxon>Anthemidinae</taxon>
        <taxon>Tanacetum</taxon>
    </lineage>
</organism>
<dbReference type="AlphaFoldDB" id="A0A6L2J5B0"/>
<name>A0A6L2J5B0_TANCI</name>
<proteinExistence type="predicted"/>
<gene>
    <name evidence="2" type="ORF">Tci_002832</name>
</gene>
<accession>A0A6L2J5B0</accession>
<evidence type="ECO:0000313" key="2">
    <source>
        <dbReference type="EMBL" id="GEU30854.1"/>
    </source>
</evidence>
<dbReference type="EMBL" id="BKCJ010000195">
    <property type="protein sequence ID" value="GEU30854.1"/>
    <property type="molecule type" value="Genomic_DNA"/>
</dbReference>
<reference evidence="2" key="1">
    <citation type="journal article" date="2019" name="Sci. Rep.">
        <title>Draft genome of Tanacetum cinerariifolium, the natural source of mosquito coil.</title>
        <authorList>
            <person name="Yamashiro T."/>
            <person name="Shiraishi A."/>
            <person name="Satake H."/>
            <person name="Nakayama K."/>
        </authorList>
    </citation>
    <scope>NUCLEOTIDE SEQUENCE</scope>
</reference>
<dbReference type="PANTHER" id="PTHR35317:SF23">
    <property type="entry name" value="OS04G0629600 PROTEIN"/>
    <property type="match status" value="1"/>
</dbReference>